<evidence type="ECO:0000313" key="1">
    <source>
        <dbReference type="Proteomes" id="UP000887565"/>
    </source>
</evidence>
<name>A0A915HYI3_ROMCU</name>
<dbReference type="Proteomes" id="UP000887565">
    <property type="component" value="Unplaced"/>
</dbReference>
<dbReference type="AlphaFoldDB" id="A0A915HYI3"/>
<sequence>FFVQYCYKSVYGFFIKSVSQAKIDVTVVFEWIITSDQMTRNNLIFSSNINQKDVGRREMSKNNVFIT</sequence>
<accession>A0A915HYI3</accession>
<dbReference type="WBParaSite" id="nRc.2.0.1.t06901-RA">
    <property type="protein sequence ID" value="nRc.2.0.1.t06901-RA"/>
    <property type="gene ID" value="nRc.2.0.1.g06901"/>
</dbReference>
<proteinExistence type="predicted"/>
<keyword evidence="1" id="KW-1185">Reference proteome</keyword>
<organism evidence="1 2">
    <name type="scientific">Romanomermis culicivorax</name>
    <name type="common">Nematode worm</name>
    <dbReference type="NCBI Taxonomy" id="13658"/>
    <lineage>
        <taxon>Eukaryota</taxon>
        <taxon>Metazoa</taxon>
        <taxon>Ecdysozoa</taxon>
        <taxon>Nematoda</taxon>
        <taxon>Enoplea</taxon>
        <taxon>Dorylaimia</taxon>
        <taxon>Mermithida</taxon>
        <taxon>Mermithoidea</taxon>
        <taxon>Mermithidae</taxon>
        <taxon>Romanomermis</taxon>
    </lineage>
</organism>
<protein>
    <submittedName>
        <fullName evidence="2">Ovule protein</fullName>
    </submittedName>
</protein>
<evidence type="ECO:0000313" key="2">
    <source>
        <dbReference type="WBParaSite" id="nRc.2.0.1.t06901-RA"/>
    </source>
</evidence>
<reference evidence="2" key="1">
    <citation type="submission" date="2022-11" db="UniProtKB">
        <authorList>
            <consortium name="WormBaseParasite"/>
        </authorList>
    </citation>
    <scope>IDENTIFICATION</scope>
</reference>